<feature type="domain" description="AAA+ ATPase" evidence="4">
    <location>
        <begin position="106"/>
        <end position="237"/>
    </location>
</feature>
<evidence type="ECO:0000313" key="6">
    <source>
        <dbReference type="Proteomes" id="UP000008953"/>
    </source>
</evidence>
<evidence type="ECO:0000256" key="3">
    <source>
        <dbReference type="ARBA" id="ARBA00022840"/>
    </source>
</evidence>
<proteinExistence type="inferred from homology"/>
<dbReference type="InterPro" id="IPR003593">
    <property type="entry name" value="AAA+_ATPase"/>
</dbReference>
<keyword evidence="2" id="KW-0547">Nucleotide-binding</keyword>
<dbReference type="GO" id="GO:0006260">
    <property type="term" value="P:DNA replication"/>
    <property type="evidence" value="ECO:0007669"/>
    <property type="project" value="TreeGrafter"/>
</dbReference>
<evidence type="ECO:0000259" key="4">
    <source>
        <dbReference type="SMART" id="SM00382"/>
    </source>
</evidence>
<dbReference type="Proteomes" id="UP000008953">
    <property type="component" value="Chromosome"/>
</dbReference>
<dbReference type="CDD" id="cd00009">
    <property type="entry name" value="AAA"/>
    <property type="match status" value="1"/>
</dbReference>
<sequence>MKTNKLTAEEMVIADRLKQMKMSGMAEAYEEQLLNPNSDLVSFQDRFSAIINFEWELRFNKKFNRFLKKATLRYPHASFDETIYEPDRMLDTETIELLSTCKWLDEGRNLLITGATGAGKSYISNALCIAAIRQFKTVKYIRANTMMSEMDQSRIKGTYLDYVNHMARLDTLVIDDFGLMDLDLDKCRDFFEVIDSRDNQKSTVIVSQLPVKSWHDLFADNTYADACLDRIIHKAFRLELNGKNMRSPI</sequence>
<dbReference type="KEGG" id="rix:RO1_24210"/>
<name>D4KZV8_9FIRM</name>
<dbReference type="SUPFAM" id="SSF52540">
    <property type="entry name" value="P-loop containing nucleoside triphosphate hydrolases"/>
    <property type="match status" value="1"/>
</dbReference>
<protein>
    <submittedName>
        <fullName evidence="5">DNA replication protein</fullName>
    </submittedName>
</protein>
<accession>D4KZV8</accession>
<gene>
    <name evidence="5" type="ORF">RO1_24210</name>
</gene>
<dbReference type="InterPro" id="IPR047661">
    <property type="entry name" value="IstB"/>
</dbReference>
<keyword evidence="3" id="KW-0067">ATP-binding</keyword>
<comment type="similarity">
    <text evidence="1">Belongs to the IS21/IS1162 putative ATP-binding protein family.</text>
</comment>
<dbReference type="InterPro" id="IPR002611">
    <property type="entry name" value="IstB_ATP-bd"/>
</dbReference>
<reference evidence="5 6" key="1">
    <citation type="submission" date="2010-03" db="EMBL/GenBank/DDBJ databases">
        <title>The genome sequence of Roseburia intestinalis XB6B4.</title>
        <authorList>
            <consortium name="metaHIT consortium -- http://www.metahit.eu/"/>
            <person name="Pajon A."/>
            <person name="Turner K."/>
            <person name="Parkhill J."/>
            <person name="Bernalier A."/>
        </authorList>
    </citation>
    <scope>NUCLEOTIDE SEQUENCE [LARGE SCALE GENOMIC DNA]</scope>
    <source>
        <strain evidence="5 6">XB6B4</strain>
    </source>
</reference>
<evidence type="ECO:0000313" key="5">
    <source>
        <dbReference type="EMBL" id="CBL12898.1"/>
    </source>
</evidence>
<dbReference type="PIRSF" id="PIRSF003073">
    <property type="entry name" value="DNAC_TnpB_IstB"/>
    <property type="match status" value="1"/>
</dbReference>
<dbReference type="HOGENOM" id="CLU_062999_7_0_9"/>
<dbReference type="Gene3D" id="3.40.50.300">
    <property type="entry name" value="P-loop containing nucleotide triphosphate hydrolases"/>
    <property type="match status" value="1"/>
</dbReference>
<dbReference type="GO" id="GO:0005524">
    <property type="term" value="F:ATP binding"/>
    <property type="evidence" value="ECO:0007669"/>
    <property type="project" value="UniProtKB-KW"/>
</dbReference>
<dbReference type="InterPro" id="IPR028350">
    <property type="entry name" value="DNAC/IstB-like"/>
</dbReference>
<dbReference type="SMART" id="SM00382">
    <property type="entry name" value="AAA"/>
    <property type="match status" value="1"/>
</dbReference>
<dbReference type="PANTHER" id="PTHR30050">
    <property type="entry name" value="CHROMOSOMAL REPLICATION INITIATOR PROTEIN DNAA"/>
    <property type="match status" value="1"/>
</dbReference>
<dbReference type="InterPro" id="IPR027417">
    <property type="entry name" value="P-loop_NTPase"/>
</dbReference>
<dbReference type="AlphaFoldDB" id="D4KZV8"/>
<dbReference type="PATRIC" id="fig|718255.3.peg.3569"/>
<evidence type="ECO:0000256" key="1">
    <source>
        <dbReference type="ARBA" id="ARBA00008059"/>
    </source>
</evidence>
<dbReference type="PANTHER" id="PTHR30050:SF4">
    <property type="entry name" value="ATP-BINDING PROTEIN RV3427C IN INSERTION SEQUENCE-RELATED"/>
    <property type="match status" value="1"/>
</dbReference>
<reference evidence="5 6" key="2">
    <citation type="submission" date="2010-03" db="EMBL/GenBank/DDBJ databases">
        <authorList>
            <person name="Pajon A."/>
        </authorList>
    </citation>
    <scope>NUCLEOTIDE SEQUENCE [LARGE SCALE GENOMIC DNA]</scope>
    <source>
        <strain evidence="5 6">XB6B4</strain>
    </source>
</reference>
<dbReference type="NCBIfam" id="NF038214">
    <property type="entry name" value="IS21_help_AAA"/>
    <property type="match status" value="1"/>
</dbReference>
<organism evidence="5 6">
    <name type="scientific">Roseburia intestinalis XB6B4</name>
    <dbReference type="NCBI Taxonomy" id="718255"/>
    <lineage>
        <taxon>Bacteria</taxon>
        <taxon>Bacillati</taxon>
        <taxon>Bacillota</taxon>
        <taxon>Clostridia</taxon>
        <taxon>Lachnospirales</taxon>
        <taxon>Lachnospiraceae</taxon>
        <taxon>Roseburia</taxon>
    </lineage>
</organism>
<dbReference type="RefSeq" id="WP_015521371.1">
    <property type="nucleotide sequence ID" value="NC_021012.1"/>
</dbReference>
<evidence type="ECO:0000256" key="2">
    <source>
        <dbReference type="ARBA" id="ARBA00022741"/>
    </source>
</evidence>
<dbReference type="EMBL" id="FP929050">
    <property type="protein sequence ID" value="CBL12898.1"/>
    <property type="molecule type" value="Genomic_DNA"/>
</dbReference>
<dbReference type="Pfam" id="PF01695">
    <property type="entry name" value="IstB_IS21"/>
    <property type="match status" value="1"/>
</dbReference>